<evidence type="ECO:0000256" key="1">
    <source>
        <dbReference type="SAM" id="MobiDB-lite"/>
    </source>
</evidence>
<reference evidence="2 3" key="1">
    <citation type="submission" date="2021-06" db="EMBL/GenBank/DDBJ databases">
        <authorList>
            <person name="Palmer J.M."/>
        </authorList>
    </citation>
    <scope>NUCLEOTIDE SEQUENCE [LARGE SCALE GENOMIC DNA]</scope>
    <source>
        <strain evidence="2 3">GA_2019</strain>
        <tissue evidence="2">Muscle</tissue>
    </source>
</reference>
<feature type="compositionally biased region" description="Basic and acidic residues" evidence="1">
    <location>
        <begin position="48"/>
        <end position="59"/>
    </location>
</feature>
<sequence>SSAPDDPGSLWLQSFNAGANLTDPEQPWPPTSPGLGLGSSPPRTQNVSRERQKSLFDRFIKRRSPRCSRSVRTSAPTSPPVPAAARMRGEVDATAQINDP</sequence>
<name>A0ABV0P2B4_9TELE</name>
<dbReference type="Proteomes" id="UP001476798">
    <property type="component" value="Unassembled WGS sequence"/>
</dbReference>
<dbReference type="EMBL" id="JAHRIO010060373">
    <property type="protein sequence ID" value="MEQ2177843.1"/>
    <property type="molecule type" value="Genomic_DNA"/>
</dbReference>
<gene>
    <name evidence="2" type="ORF">GOODEAATRI_007804</name>
</gene>
<accession>A0ABV0P2B4</accession>
<comment type="caution">
    <text evidence="2">The sequence shown here is derived from an EMBL/GenBank/DDBJ whole genome shotgun (WGS) entry which is preliminary data.</text>
</comment>
<keyword evidence="3" id="KW-1185">Reference proteome</keyword>
<proteinExistence type="predicted"/>
<evidence type="ECO:0000313" key="3">
    <source>
        <dbReference type="Proteomes" id="UP001476798"/>
    </source>
</evidence>
<evidence type="ECO:0000313" key="2">
    <source>
        <dbReference type="EMBL" id="MEQ2177843.1"/>
    </source>
</evidence>
<feature type="region of interest" description="Disordered" evidence="1">
    <location>
        <begin position="1"/>
        <end position="100"/>
    </location>
</feature>
<feature type="non-terminal residue" evidence="2">
    <location>
        <position position="1"/>
    </location>
</feature>
<organism evidence="2 3">
    <name type="scientific">Goodea atripinnis</name>
    <dbReference type="NCBI Taxonomy" id="208336"/>
    <lineage>
        <taxon>Eukaryota</taxon>
        <taxon>Metazoa</taxon>
        <taxon>Chordata</taxon>
        <taxon>Craniata</taxon>
        <taxon>Vertebrata</taxon>
        <taxon>Euteleostomi</taxon>
        <taxon>Actinopterygii</taxon>
        <taxon>Neopterygii</taxon>
        <taxon>Teleostei</taxon>
        <taxon>Neoteleostei</taxon>
        <taxon>Acanthomorphata</taxon>
        <taxon>Ovalentaria</taxon>
        <taxon>Atherinomorphae</taxon>
        <taxon>Cyprinodontiformes</taxon>
        <taxon>Goodeidae</taxon>
        <taxon>Goodea</taxon>
    </lineage>
</organism>
<protein>
    <submittedName>
        <fullName evidence="2">Uncharacterized protein</fullName>
    </submittedName>
</protein>